<dbReference type="AlphaFoldDB" id="A0AAD9PG56"/>
<organism evidence="3 4">
    <name type="scientific">Ridgeia piscesae</name>
    <name type="common">Tubeworm</name>
    <dbReference type="NCBI Taxonomy" id="27915"/>
    <lineage>
        <taxon>Eukaryota</taxon>
        <taxon>Metazoa</taxon>
        <taxon>Spiralia</taxon>
        <taxon>Lophotrochozoa</taxon>
        <taxon>Annelida</taxon>
        <taxon>Polychaeta</taxon>
        <taxon>Sedentaria</taxon>
        <taxon>Canalipalpata</taxon>
        <taxon>Sabellida</taxon>
        <taxon>Siboglinidae</taxon>
        <taxon>Ridgeia</taxon>
    </lineage>
</organism>
<feature type="compositionally biased region" description="Basic residues" evidence="1">
    <location>
        <begin position="264"/>
        <end position="282"/>
    </location>
</feature>
<feature type="transmembrane region" description="Helical" evidence="2">
    <location>
        <begin position="228"/>
        <end position="247"/>
    </location>
</feature>
<evidence type="ECO:0000256" key="2">
    <source>
        <dbReference type="SAM" id="Phobius"/>
    </source>
</evidence>
<dbReference type="PROSITE" id="PS50092">
    <property type="entry name" value="TSP1"/>
    <property type="match status" value="1"/>
</dbReference>
<dbReference type="Pfam" id="PF00090">
    <property type="entry name" value="TSP_1"/>
    <property type="match status" value="1"/>
</dbReference>
<evidence type="ECO:0000313" key="4">
    <source>
        <dbReference type="Proteomes" id="UP001209878"/>
    </source>
</evidence>
<dbReference type="SMART" id="SM00209">
    <property type="entry name" value="TSP1"/>
    <property type="match status" value="1"/>
</dbReference>
<comment type="caution">
    <text evidence="3">The sequence shown here is derived from an EMBL/GenBank/DDBJ whole genome shotgun (WGS) entry which is preliminary data.</text>
</comment>
<keyword evidence="2" id="KW-1133">Transmembrane helix</keyword>
<evidence type="ECO:0000256" key="1">
    <source>
        <dbReference type="SAM" id="MobiDB-lite"/>
    </source>
</evidence>
<reference evidence="3" key="1">
    <citation type="journal article" date="2023" name="Mol. Biol. Evol.">
        <title>Third-Generation Sequencing Reveals the Adaptive Role of the Epigenome in Three Deep-Sea Polychaetes.</title>
        <authorList>
            <person name="Perez M."/>
            <person name="Aroh O."/>
            <person name="Sun Y."/>
            <person name="Lan Y."/>
            <person name="Juniper S.K."/>
            <person name="Young C.R."/>
            <person name="Angers B."/>
            <person name="Qian P.Y."/>
        </authorList>
    </citation>
    <scope>NUCLEOTIDE SEQUENCE</scope>
    <source>
        <strain evidence="3">R07B-5</strain>
    </source>
</reference>
<gene>
    <name evidence="3" type="ORF">NP493_2g24000</name>
</gene>
<dbReference type="Gene3D" id="2.20.100.10">
    <property type="entry name" value="Thrombospondin type-1 (TSP1) repeat"/>
    <property type="match status" value="1"/>
</dbReference>
<keyword evidence="4" id="KW-1185">Reference proteome</keyword>
<dbReference type="Proteomes" id="UP001209878">
    <property type="component" value="Unassembled WGS sequence"/>
</dbReference>
<dbReference type="InterPro" id="IPR036383">
    <property type="entry name" value="TSP1_rpt_sf"/>
</dbReference>
<accession>A0AAD9PG56</accession>
<keyword evidence="2" id="KW-0812">Transmembrane</keyword>
<keyword evidence="2" id="KW-0472">Membrane</keyword>
<dbReference type="InterPro" id="IPR000884">
    <property type="entry name" value="TSP1_rpt"/>
</dbReference>
<feature type="compositionally biased region" description="Polar residues" evidence="1">
    <location>
        <begin position="285"/>
        <end position="296"/>
    </location>
</feature>
<feature type="region of interest" description="Disordered" evidence="1">
    <location>
        <begin position="251"/>
        <end position="332"/>
    </location>
</feature>
<dbReference type="EMBL" id="JAODUO010000002">
    <property type="protein sequence ID" value="KAK2194197.1"/>
    <property type="molecule type" value="Genomic_DNA"/>
</dbReference>
<name>A0AAD9PG56_RIDPI</name>
<feature type="compositionally biased region" description="Polar residues" evidence="1">
    <location>
        <begin position="314"/>
        <end position="332"/>
    </location>
</feature>
<evidence type="ECO:0000313" key="3">
    <source>
        <dbReference type="EMBL" id="KAK2194197.1"/>
    </source>
</evidence>
<protein>
    <submittedName>
        <fullName evidence="3">Uncharacterized protein</fullName>
    </submittedName>
</protein>
<sequence length="332" mass="37426">MHVTQAAELLPFMSWEDLTNPAYRAWAVGFPPNTTLSALLPRRPGIDDYFHELMYAGASGYADDFWAGVSEAYADGRLPYDPQLVVAAYIFYVCRELGGRLEFCPSPCKGRPCGSASCNTTAAGLFRNNFRCQCPTQYYWNEARLACELLQRRHATNGPRGVRGATWDSEEISRWDAWTSWSDCSNTCGEGERVRRRSCRGYDPSACVGSATARKTCRDDSACYNKPLVYTVLVFTLVGFGIAIATVTMGKGDDPTVNAGDVKRAKKDREKRRKKKKMKRLASIRQETIQEASTRRPTARRETVRALTMDRPTRQSNLPRKSRIDTQSMRTY</sequence>
<dbReference type="SUPFAM" id="SSF82895">
    <property type="entry name" value="TSP-1 type 1 repeat"/>
    <property type="match status" value="1"/>
</dbReference>
<proteinExistence type="predicted"/>